<dbReference type="GO" id="GO:0003824">
    <property type="term" value="F:catalytic activity"/>
    <property type="evidence" value="ECO:0007669"/>
    <property type="project" value="InterPro"/>
</dbReference>
<dbReference type="InterPro" id="IPR023213">
    <property type="entry name" value="CAT-like_dom_sf"/>
</dbReference>
<dbReference type="GO" id="GO:0031177">
    <property type="term" value="F:phosphopantetheine binding"/>
    <property type="evidence" value="ECO:0007669"/>
    <property type="project" value="TreeGrafter"/>
</dbReference>
<name>A0A6F8YUQ4_9ACTN</name>
<evidence type="ECO:0000313" key="2">
    <source>
        <dbReference type="EMBL" id="BCB89713.1"/>
    </source>
</evidence>
<dbReference type="PANTHER" id="PTHR45527">
    <property type="entry name" value="NONRIBOSOMAL PEPTIDE SYNTHETASE"/>
    <property type="match status" value="1"/>
</dbReference>
<reference evidence="2 3" key="2">
    <citation type="submission" date="2020-03" db="EMBL/GenBank/DDBJ databases">
        <authorList>
            <person name="Ichikawa N."/>
            <person name="Kimura A."/>
            <person name="Kitahashi Y."/>
            <person name="Uohara A."/>
        </authorList>
    </citation>
    <scope>NUCLEOTIDE SEQUENCE [LARGE SCALE GENOMIC DNA]</scope>
    <source>
        <strain evidence="2 3">NBRC 105367</strain>
    </source>
</reference>
<dbReference type="EMBL" id="AP022871">
    <property type="protein sequence ID" value="BCB89713.1"/>
    <property type="molecule type" value="Genomic_DNA"/>
</dbReference>
<organism evidence="2 3">
    <name type="scientific">Phytohabitans suffuscus</name>
    <dbReference type="NCBI Taxonomy" id="624315"/>
    <lineage>
        <taxon>Bacteria</taxon>
        <taxon>Bacillati</taxon>
        <taxon>Actinomycetota</taxon>
        <taxon>Actinomycetes</taxon>
        <taxon>Micromonosporales</taxon>
        <taxon>Micromonosporaceae</taxon>
    </lineage>
</organism>
<proteinExistence type="predicted"/>
<dbReference type="GO" id="GO:0044550">
    <property type="term" value="P:secondary metabolite biosynthetic process"/>
    <property type="evidence" value="ECO:0007669"/>
    <property type="project" value="TreeGrafter"/>
</dbReference>
<dbReference type="Proteomes" id="UP000503011">
    <property type="component" value="Chromosome"/>
</dbReference>
<evidence type="ECO:0000259" key="1">
    <source>
        <dbReference type="Pfam" id="PF00668"/>
    </source>
</evidence>
<dbReference type="GO" id="GO:0043041">
    <property type="term" value="P:amino acid activation for nonribosomal peptide biosynthetic process"/>
    <property type="evidence" value="ECO:0007669"/>
    <property type="project" value="TreeGrafter"/>
</dbReference>
<accession>A0A6F8YUQ4</accession>
<dbReference type="RefSeq" id="WP_173161698.1">
    <property type="nucleotide sequence ID" value="NZ_AP022871.1"/>
</dbReference>
<protein>
    <recommendedName>
        <fullName evidence="1">Condensation domain-containing protein</fullName>
    </recommendedName>
</protein>
<dbReference type="Gene3D" id="3.30.559.30">
    <property type="entry name" value="Nonribosomal peptide synthetase, condensation domain"/>
    <property type="match status" value="1"/>
</dbReference>
<gene>
    <name evidence="2" type="ORF">Psuf_070260</name>
</gene>
<keyword evidence="3" id="KW-1185">Reference proteome</keyword>
<reference evidence="2 3" key="1">
    <citation type="submission" date="2020-03" db="EMBL/GenBank/DDBJ databases">
        <title>Whole genome shotgun sequence of Phytohabitans suffuscus NBRC 105367.</title>
        <authorList>
            <person name="Komaki H."/>
            <person name="Tamura T."/>
        </authorList>
    </citation>
    <scope>NUCLEOTIDE SEQUENCE [LARGE SCALE GENOMIC DNA]</scope>
    <source>
        <strain evidence="2 3">NBRC 105367</strain>
    </source>
</reference>
<dbReference type="InterPro" id="IPR001242">
    <property type="entry name" value="Condensation_dom"/>
</dbReference>
<dbReference type="GO" id="GO:0008610">
    <property type="term" value="P:lipid biosynthetic process"/>
    <property type="evidence" value="ECO:0007669"/>
    <property type="project" value="UniProtKB-ARBA"/>
</dbReference>
<dbReference type="Pfam" id="PF00668">
    <property type="entry name" value="Condensation"/>
    <property type="match status" value="1"/>
</dbReference>
<feature type="domain" description="Condensation" evidence="1">
    <location>
        <begin position="53"/>
        <end position="449"/>
    </location>
</feature>
<dbReference type="KEGG" id="psuu:Psuf_070260"/>
<evidence type="ECO:0000313" key="3">
    <source>
        <dbReference type="Proteomes" id="UP000503011"/>
    </source>
</evidence>
<sequence length="462" mass="50305">MSSTTDVEGTAAAAGVAPLSLNQEFNCLFDQGGDDGPFGSRNHAVAGWRVTGGPIDLDALRAALLDVVERHEALRTRIAGPPEERYQEILPASPARLDVRDLPAVPEASRAERAEALVQQVETETISAHEAPFLRALLGRFDDRDAVLVLMGHHLNVDGQSMGLIIRDLANRYAARTGHRAPELPVAPQYREFGTWEREGAASDAAREYWRRRLDGARFTAIPTDFPRSAGLPESTARHRFLLPGEVVSAIDRLARNNRSTRFMAIAAMYQLLVHRLTGATDVVIATFTPGRGRGLFDETVGSLYNFLPLRTDLAGCASYEEALKRTRRTCLEAFSHDIPTIQIFAEAPQLMDSAMADDATAMVLESVPTNPVVEAPGDLRYVRITRLLKSQTLTSAIPDGALWDVNKDPSGDAIGAVSYKRNLFREDTIAAMAADFGEIARAFSSSPTATPDLKGGSARDR</sequence>
<dbReference type="AlphaFoldDB" id="A0A6F8YUQ4"/>
<dbReference type="GO" id="GO:0005737">
    <property type="term" value="C:cytoplasm"/>
    <property type="evidence" value="ECO:0007669"/>
    <property type="project" value="TreeGrafter"/>
</dbReference>
<dbReference type="SUPFAM" id="SSF52777">
    <property type="entry name" value="CoA-dependent acyltransferases"/>
    <property type="match status" value="2"/>
</dbReference>
<dbReference type="PANTHER" id="PTHR45527:SF1">
    <property type="entry name" value="FATTY ACID SYNTHASE"/>
    <property type="match status" value="1"/>
</dbReference>
<dbReference type="Gene3D" id="3.30.559.10">
    <property type="entry name" value="Chloramphenicol acetyltransferase-like domain"/>
    <property type="match status" value="1"/>
</dbReference>